<dbReference type="OrthoDB" id="4133621at2759"/>
<dbReference type="Proteomes" id="UP000019484">
    <property type="component" value="Unassembled WGS sequence"/>
</dbReference>
<feature type="region of interest" description="Disordered" evidence="5">
    <location>
        <begin position="30"/>
        <end position="49"/>
    </location>
</feature>
<evidence type="ECO:0000313" key="9">
    <source>
        <dbReference type="Proteomes" id="UP000019484"/>
    </source>
</evidence>
<evidence type="ECO:0000256" key="3">
    <source>
        <dbReference type="ARBA" id="ARBA00022989"/>
    </source>
</evidence>
<dbReference type="EMBL" id="AMWN01000005">
    <property type="protein sequence ID" value="EXJ85752.1"/>
    <property type="molecule type" value="Genomic_DNA"/>
</dbReference>
<evidence type="ECO:0000259" key="7">
    <source>
        <dbReference type="PROSITE" id="PS50850"/>
    </source>
</evidence>
<dbReference type="GO" id="GO:0022857">
    <property type="term" value="F:transmembrane transporter activity"/>
    <property type="evidence" value="ECO:0007669"/>
    <property type="project" value="InterPro"/>
</dbReference>
<evidence type="ECO:0000256" key="5">
    <source>
        <dbReference type="SAM" id="MobiDB-lite"/>
    </source>
</evidence>
<dbReference type="InterPro" id="IPR036259">
    <property type="entry name" value="MFS_trans_sf"/>
</dbReference>
<feature type="transmembrane region" description="Helical" evidence="6">
    <location>
        <begin position="325"/>
        <end position="347"/>
    </location>
</feature>
<protein>
    <recommendedName>
        <fullName evidence="7">Major facilitator superfamily (MFS) profile domain-containing protein</fullName>
    </recommendedName>
</protein>
<reference evidence="8 9" key="1">
    <citation type="submission" date="2013-03" db="EMBL/GenBank/DDBJ databases">
        <title>The Genome Sequence of Capronia coronata CBS 617.96.</title>
        <authorList>
            <consortium name="The Broad Institute Genomics Platform"/>
            <person name="Cuomo C."/>
            <person name="de Hoog S."/>
            <person name="Gorbushina A."/>
            <person name="Walker B."/>
            <person name="Young S.K."/>
            <person name="Zeng Q."/>
            <person name="Gargeya S."/>
            <person name="Fitzgerald M."/>
            <person name="Haas B."/>
            <person name="Abouelleil A."/>
            <person name="Allen A.W."/>
            <person name="Alvarado L."/>
            <person name="Arachchi H.M."/>
            <person name="Berlin A.M."/>
            <person name="Chapman S.B."/>
            <person name="Gainer-Dewar J."/>
            <person name="Goldberg J."/>
            <person name="Griggs A."/>
            <person name="Gujja S."/>
            <person name="Hansen M."/>
            <person name="Howarth C."/>
            <person name="Imamovic A."/>
            <person name="Ireland A."/>
            <person name="Larimer J."/>
            <person name="McCowan C."/>
            <person name="Murphy C."/>
            <person name="Pearson M."/>
            <person name="Poon T.W."/>
            <person name="Priest M."/>
            <person name="Roberts A."/>
            <person name="Saif S."/>
            <person name="Shea T."/>
            <person name="Sisk P."/>
            <person name="Sykes S."/>
            <person name="Wortman J."/>
            <person name="Nusbaum C."/>
            <person name="Birren B."/>
        </authorList>
    </citation>
    <scope>NUCLEOTIDE SEQUENCE [LARGE SCALE GENOMIC DNA]</scope>
    <source>
        <strain evidence="8 9">CBS 617.96</strain>
    </source>
</reference>
<dbReference type="AlphaFoldDB" id="W9XYW5"/>
<dbReference type="PANTHER" id="PTHR23502">
    <property type="entry name" value="MAJOR FACILITATOR SUPERFAMILY"/>
    <property type="match status" value="1"/>
</dbReference>
<evidence type="ECO:0000256" key="6">
    <source>
        <dbReference type="SAM" id="Phobius"/>
    </source>
</evidence>
<keyword evidence="9" id="KW-1185">Reference proteome</keyword>
<dbReference type="RefSeq" id="XP_007725190.1">
    <property type="nucleotide sequence ID" value="XM_007727000.1"/>
</dbReference>
<comment type="caution">
    <text evidence="8">The sequence shown here is derived from an EMBL/GenBank/DDBJ whole genome shotgun (WGS) entry which is preliminary data.</text>
</comment>
<keyword evidence="3 6" id="KW-1133">Transmembrane helix</keyword>
<feature type="transmembrane region" description="Helical" evidence="6">
    <location>
        <begin position="367"/>
        <end position="387"/>
    </location>
</feature>
<evidence type="ECO:0000256" key="2">
    <source>
        <dbReference type="ARBA" id="ARBA00022692"/>
    </source>
</evidence>
<feature type="domain" description="Major facilitator superfamily (MFS) profile" evidence="7">
    <location>
        <begin position="57"/>
        <end position="502"/>
    </location>
</feature>
<evidence type="ECO:0000313" key="8">
    <source>
        <dbReference type="EMBL" id="EXJ85752.1"/>
    </source>
</evidence>
<feature type="transmembrane region" description="Helical" evidence="6">
    <location>
        <begin position="215"/>
        <end position="233"/>
    </location>
</feature>
<dbReference type="GeneID" id="19160989"/>
<feature type="transmembrane region" description="Helical" evidence="6">
    <location>
        <begin position="283"/>
        <end position="305"/>
    </location>
</feature>
<organism evidence="8 9">
    <name type="scientific">Capronia coronata CBS 617.96</name>
    <dbReference type="NCBI Taxonomy" id="1182541"/>
    <lineage>
        <taxon>Eukaryota</taxon>
        <taxon>Fungi</taxon>
        <taxon>Dikarya</taxon>
        <taxon>Ascomycota</taxon>
        <taxon>Pezizomycotina</taxon>
        <taxon>Eurotiomycetes</taxon>
        <taxon>Chaetothyriomycetidae</taxon>
        <taxon>Chaetothyriales</taxon>
        <taxon>Herpotrichiellaceae</taxon>
        <taxon>Capronia</taxon>
    </lineage>
</organism>
<proteinExistence type="predicted"/>
<feature type="region of interest" description="Disordered" evidence="5">
    <location>
        <begin position="1"/>
        <end position="22"/>
    </location>
</feature>
<dbReference type="eggNOG" id="KOG0255">
    <property type="taxonomic scope" value="Eukaryota"/>
</dbReference>
<keyword evidence="4 6" id="KW-0472">Membrane</keyword>
<feature type="transmembrane region" description="Helical" evidence="6">
    <location>
        <begin position="95"/>
        <end position="114"/>
    </location>
</feature>
<feature type="transmembrane region" description="Helical" evidence="6">
    <location>
        <begin position="182"/>
        <end position="203"/>
    </location>
</feature>
<dbReference type="HOGENOM" id="CLU_008455_13_6_1"/>
<dbReference type="InterPro" id="IPR011701">
    <property type="entry name" value="MFS"/>
</dbReference>
<dbReference type="PROSITE" id="PS50850">
    <property type="entry name" value="MFS"/>
    <property type="match status" value="1"/>
</dbReference>
<feature type="transmembrane region" description="Helical" evidence="6">
    <location>
        <begin position="462"/>
        <end position="484"/>
    </location>
</feature>
<dbReference type="SUPFAM" id="SSF103473">
    <property type="entry name" value="MFS general substrate transporter"/>
    <property type="match status" value="1"/>
</dbReference>
<dbReference type="InterPro" id="IPR020846">
    <property type="entry name" value="MFS_dom"/>
</dbReference>
<feature type="transmembrane region" description="Helical" evidence="6">
    <location>
        <begin position="393"/>
        <end position="421"/>
    </location>
</feature>
<evidence type="ECO:0000256" key="4">
    <source>
        <dbReference type="ARBA" id="ARBA00023136"/>
    </source>
</evidence>
<dbReference type="Gene3D" id="1.20.1250.20">
    <property type="entry name" value="MFS general substrate transporter like domains"/>
    <property type="match status" value="1"/>
</dbReference>
<name>W9XYW5_9EURO</name>
<comment type="subcellular location">
    <subcellularLocation>
        <location evidence="1">Membrane</location>
        <topology evidence="1">Multi-pass membrane protein</topology>
    </subcellularLocation>
</comment>
<dbReference type="Pfam" id="PF07690">
    <property type="entry name" value="MFS_1"/>
    <property type="match status" value="1"/>
</dbReference>
<feature type="transmembrane region" description="Helical" evidence="6">
    <location>
        <begin position="145"/>
        <end position="170"/>
    </location>
</feature>
<accession>W9XYW5</accession>
<dbReference type="STRING" id="1182541.W9XYW5"/>
<dbReference type="GO" id="GO:0005886">
    <property type="term" value="C:plasma membrane"/>
    <property type="evidence" value="ECO:0007669"/>
    <property type="project" value="TreeGrafter"/>
</dbReference>
<dbReference type="PANTHER" id="PTHR23502:SF34">
    <property type="entry name" value="PROTEIN HOL1"/>
    <property type="match status" value="1"/>
</dbReference>
<sequence>MAVSAADKTTSDDQIAIEGGKDERVVKCRSDGIPLVPQPSDDPEDPLNWSSAKKHSAAVTLALMSFVLKFTTTLIAPGAHTLAAQFGTPASKATYIGSTPTIMFSVAPLLWIPLSSRYGRRPITLIGNFMAIWFAIGVAESESYASALVCRIFMGFCGAAGLCLGPAGIADMFFLHEKGRHMGLNTVLLVSAPYAGGVAGGAVQFNKSLGWRWSMYIAAIIYSGLFVAQLLLVPETLYPRPAAGAPAPKSTTTGTLRKLGFRKPTYAKDPTWLDLFSRPVAMFAYPTVLLPSIWFSLAAMTEVANTAGFPLNFGEHTRWNFNTRSVGFCSFSGFIGALLGEIFAGPLCDFIAGRALAKKRAWVPEKILPVTFISLVTIPAGLLLYGLELEYPTGWAAALTGVAIFAFGQEVALTAIMTYLVDCYPQRASECSVVFQFWRNLMAFHPPFYVPQWIESGGGAKVPYIVFACLAVGLFPFGVGTLLWKGSNLRARGPMFSFSHKQ</sequence>
<feature type="transmembrane region" description="Helical" evidence="6">
    <location>
        <begin position="57"/>
        <end position="75"/>
    </location>
</feature>
<keyword evidence="2 6" id="KW-0812">Transmembrane</keyword>
<evidence type="ECO:0000256" key="1">
    <source>
        <dbReference type="ARBA" id="ARBA00004141"/>
    </source>
</evidence>
<gene>
    <name evidence="8" type="ORF">A1O1_06120</name>
</gene>